<dbReference type="CDD" id="cd16896">
    <property type="entry name" value="LT_Slt70-like"/>
    <property type="match status" value="1"/>
</dbReference>
<dbReference type="Proteomes" id="UP000677234">
    <property type="component" value="Chromosome"/>
</dbReference>
<dbReference type="RefSeq" id="WP_198827124.1">
    <property type="nucleotide sequence ID" value="NZ_CP066308.1"/>
</dbReference>
<evidence type="ECO:0000256" key="1">
    <source>
        <dbReference type="ARBA" id="ARBA00007734"/>
    </source>
</evidence>
<reference evidence="4" key="2">
    <citation type="submission" date="2021-04" db="EMBL/GenBank/DDBJ databases">
        <title>Brevibacillus composti FJAT-54423, complete genome.</title>
        <authorList>
            <person name="Tang R."/>
        </authorList>
    </citation>
    <scope>NUCLEOTIDE SEQUENCE</scope>
    <source>
        <strain evidence="4">FJAT-54424</strain>
    </source>
</reference>
<dbReference type="PANTHER" id="PTHR37423:SF2">
    <property type="entry name" value="MEMBRANE-BOUND LYTIC MUREIN TRANSGLYCOSYLASE C"/>
    <property type="match status" value="1"/>
</dbReference>
<name>A0A7T5JMW5_9BACL</name>
<dbReference type="GO" id="GO:0016020">
    <property type="term" value="C:membrane"/>
    <property type="evidence" value="ECO:0007669"/>
    <property type="project" value="InterPro"/>
</dbReference>
<sequence>MTRSKRAFLFLFVLMAVFFLINTPMVWKWMYPIKYEKEILEASSRYQVDPYLILAVIRSESGFQPDRVSKKGAIGLMQVMPETAEWIVEQANLQPSGENYLYDPVMNIHIGTWYLSFLEKRYEGDPVKMIAAYNAGPGKVSSWLAKEQWNGKRETIEDIPFGETRLYVQRVLYYHDRYQNIYSNMLE</sequence>
<evidence type="ECO:0000313" key="3">
    <source>
        <dbReference type="EMBL" id="QQE73517.1"/>
    </source>
</evidence>
<dbReference type="Pfam" id="PF01464">
    <property type="entry name" value="SLT"/>
    <property type="match status" value="1"/>
</dbReference>
<gene>
    <name evidence="3" type="ORF">JD108_16715</name>
    <name evidence="4" type="ORF">KDJ56_16660</name>
</gene>
<dbReference type="PROSITE" id="PS00922">
    <property type="entry name" value="TRANSGLYCOSYLASE"/>
    <property type="match status" value="1"/>
</dbReference>
<dbReference type="Proteomes" id="UP000595847">
    <property type="component" value="Chromosome"/>
</dbReference>
<organism evidence="3 5">
    <name type="scientific">Brevibacillus composti</name>
    <dbReference type="NCBI Taxonomy" id="2796470"/>
    <lineage>
        <taxon>Bacteria</taxon>
        <taxon>Bacillati</taxon>
        <taxon>Bacillota</taxon>
        <taxon>Bacilli</taxon>
        <taxon>Bacillales</taxon>
        <taxon>Paenibacillaceae</taxon>
        <taxon>Brevibacillus</taxon>
    </lineage>
</organism>
<evidence type="ECO:0000313" key="4">
    <source>
        <dbReference type="EMBL" id="QUO40599.1"/>
    </source>
</evidence>
<evidence type="ECO:0000313" key="6">
    <source>
        <dbReference type="Proteomes" id="UP000677234"/>
    </source>
</evidence>
<dbReference type="PANTHER" id="PTHR37423">
    <property type="entry name" value="SOLUBLE LYTIC MUREIN TRANSGLYCOSYLASE-RELATED"/>
    <property type="match status" value="1"/>
</dbReference>
<evidence type="ECO:0000259" key="2">
    <source>
        <dbReference type="Pfam" id="PF01464"/>
    </source>
</evidence>
<dbReference type="InterPro" id="IPR008258">
    <property type="entry name" value="Transglycosylase_SLT_dom_1"/>
</dbReference>
<dbReference type="EMBL" id="CP073708">
    <property type="protein sequence ID" value="QUO40599.1"/>
    <property type="molecule type" value="Genomic_DNA"/>
</dbReference>
<dbReference type="SUPFAM" id="SSF53955">
    <property type="entry name" value="Lysozyme-like"/>
    <property type="match status" value="1"/>
</dbReference>
<dbReference type="AlphaFoldDB" id="A0A7T5JMW5"/>
<dbReference type="GO" id="GO:0008933">
    <property type="term" value="F:peptidoglycan lytic transglycosylase activity"/>
    <property type="evidence" value="ECO:0007669"/>
    <property type="project" value="InterPro"/>
</dbReference>
<dbReference type="KEGG" id="bcop:JD108_16715"/>
<dbReference type="EMBL" id="CP066308">
    <property type="protein sequence ID" value="QQE73517.1"/>
    <property type="molecule type" value="Genomic_DNA"/>
</dbReference>
<comment type="similarity">
    <text evidence="1">Belongs to the transglycosylase Slt family.</text>
</comment>
<keyword evidence="6" id="KW-1185">Reference proteome</keyword>
<protein>
    <submittedName>
        <fullName evidence="3">Lytic transglycosylase domain-containing protein</fullName>
    </submittedName>
</protein>
<dbReference type="GO" id="GO:0000270">
    <property type="term" value="P:peptidoglycan metabolic process"/>
    <property type="evidence" value="ECO:0007669"/>
    <property type="project" value="InterPro"/>
</dbReference>
<proteinExistence type="inferred from homology"/>
<dbReference type="InterPro" id="IPR023346">
    <property type="entry name" value="Lysozyme-like_dom_sf"/>
</dbReference>
<evidence type="ECO:0000313" key="5">
    <source>
        <dbReference type="Proteomes" id="UP000595847"/>
    </source>
</evidence>
<dbReference type="Gene3D" id="1.10.530.10">
    <property type="match status" value="1"/>
</dbReference>
<feature type="domain" description="Transglycosylase SLT" evidence="2">
    <location>
        <begin position="39"/>
        <end position="154"/>
    </location>
</feature>
<dbReference type="InterPro" id="IPR000189">
    <property type="entry name" value="Transglyc_AS"/>
</dbReference>
<accession>A0A7T5JMW5</accession>
<reference evidence="3 5" key="1">
    <citation type="submission" date="2020-12" db="EMBL/GenBank/DDBJ databases">
        <title>strain FJAT-54423T represents a novel species of the genus Brevibacillus.</title>
        <authorList>
            <person name="Tang R."/>
        </authorList>
    </citation>
    <scope>NUCLEOTIDE SEQUENCE [LARGE SCALE GENOMIC DNA]</scope>
    <source>
        <strain evidence="3 5">FJAT-54423</strain>
    </source>
</reference>